<evidence type="ECO:0000256" key="2">
    <source>
        <dbReference type="ARBA" id="ARBA00023125"/>
    </source>
</evidence>
<dbReference type="GO" id="GO:0003700">
    <property type="term" value="F:DNA-binding transcription factor activity"/>
    <property type="evidence" value="ECO:0007669"/>
    <property type="project" value="TreeGrafter"/>
</dbReference>
<evidence type="ECO:0000256" key="1">
    <source>
        <dbReference type="ARBA" id="ARBA00023015"/>
    </source>
</evidence>
<keyword evidence="2 4" id="KW-0238">DNA-binding</keyword>
<dbReference type="Proteomes" id="UP000481583">
    <property type="component" value="Unassembled WGS sequence"/>
</dbReference>
<dbReference type="PANTHER" id="PTHR30055:SF234">
    <property type="entry name" value="HTH-TYPE TRANSCRIPTIONAL REGULATOR BETI"/>
    <property type="match status" value="1"/>
</dbReference>
<dbReference type="InterPro" id="IPR001647">
    <property type="entry name" value="HTH_TetR"/>
</dbReference>
<protein>
    <submittedName>
        <fullName evidence="6">TetR/AcrR family transcriptional regulator</fullName>
    </submittedName>
</protein>
<reference evidence="6 7" key="1">
    <citation type="submission" date="2020-02" db="EMBL/GenBank/DDBJ databases">
        <title>Whole-genome analyses of novel actinobacteria.</title>
        <authorList>
            <person name="Sahin N."/>
        </authorList>
    </citation>
    <scope>NUCLEOTIDE SEQUENCE [LARGE SCALE GENOMIC DNA]</scope>
    <source>
        <strain evidence="6 7">A7024</strain>
    </source>
</reference>
<dbReference type="InterPro" id="IPR036271">
    <property type="entry name" value="Tet_transcr_reg_TetR-rel_C_sf"/>
</dbReference>
<dbReference type="PRINTS" id="PR00455">
    <property type="entry name" value="HTHTETR"/>
</dbReference>
<feature type="domain" description="HTH tetR-type" evidence="5">
    <location>
        <begin position="20"/>
        <end position="79"/>
    </location>
</feature>
<evidence type="ECO:0000256" key="4">
    <source>
        <dbReference type="PROSITE-ProRule" id="PRU00335"/>
    </source>
</evidence>
<dbReference type="Pfam" id="PF00440">
    <property type="entry name" value="TetR_N"/>
    <property type="match status" value="1"/>
</dbReference>
<dbReference type="SUPFAM" id="SSF48498">
    <property type="entry name" value="Tetracyclin repressor-like, C-terminal domain"/>
    <property type="match status" value="1"/>
</dbReference>
<dbReference type="InterPro" id="IPR009057">
    <property type="entry name" value="Homeodomain-like_sf"/>
</dbReference>
<comment type="caution">
    <text evidence="6">The sequence shown here is derived from an EMBL/GenBank/DDBJ whole genome shotgun (WGS) entry which is preliminary data.</text>
</comment>
<evidence type="ECO:0000313" key="6">
    <source>
        <dbReference type="EMBL" id="NGN68108.1"/>
    </source>
</evidence>
<sequence length="206" mass="22375">MSKREDRAPAAARPLRRDAELNRRRILRAGREVFAERGLQATLNDVAHHAGLGVGTVYRKFPDKQALAEAVFVEELDEIAGMARAGLDEGDAFAALARFLEDALARAAHNRGLREVMRRGGMDGDGLARARQEIERHCTDLVAKARAQGTLRAGITEADIAPIAAMIDAVMTLPGDRPPGLWRRYLEIILYGIHAGTPPPPAEGDA</sequence>
<dbReference type="Gene3D" id="1.10.357.10">
    <property type="entry name" value="Tetracycline Repressor, domain 2"/>
    <property type="match status" value="1"/>
</dbReference>
<keyword evidence="7" id="KW-1185">Reference proteome</keyword>
<gene>
    <name evidence="6" type="ORF">G5C51_29935</name>
</gene>
<dbReference type="SUPFAM" id="SSF46689">
    <property type="entry name" value="Homeodomain-like"/>
    <property type="match status" value="1"/>
</dbReference>
<evidence type="ECO:0000259" key="5">
    <source>
        <dbReference type="PROSITE" id="PS50977"/>
    </source>
</evidence>
<dbReference type="InterPro" id="IPR049445">
    <property type="entry name" value="TetR_SbtR-like_C"/>
</dbReference>
<dbReference type="EMBL" id="JAAKZV010000182">
    <property type="protein sequence ID" value="NGN68108.1"/>
    <property type="molecule type" value="Genomic_DNA"/>
</dbReference>
<accession>A0A6G4U9P9</accession>
<dbReference type="AlphaFoldDB" id="A0A6G4U9P9"/>
<feature type="DNA-binding region" description="H-T-H motif" evidence="4">
    <location>
        <begin position="42"/>
        <end position="61"/>
    </location>
</feature>
<dbReference type="PROSITE" id="PS50977">
    <property type="entry name" value="HTH_TETR_2"/>
    <property type="match status" value="1"/>
</dbReference>
<dbReference type="PANTHER" id="PTHR30055">
    <property type="entry name" value="HTH-TYPE TRANSCRIPTIONAL REGULATOR RUTR"/>
    <property type="match status" value="1"/>
</dbReference>
<dbReference type="GO" id="GO:0000976">
    <property type="term" value="F:transcription cis-regulatory region binding"/>
    <property type="evidence" value="ECO:0007669"/>
    <property type="project" value="TreeGrafter"/>
</dbReference>
<evidence type="ECO:0000256" key="3">
    <source>
        <dbReference type="ARBA" id="ARBA00023163"/>
    </source>
</evidence>
<keyword evidence="3" id="KW-0804">Transcription</keyword>
<dbReference type="Pfam" id="PF21597">
    <property type="entry name" value="TetR_C_43"/>
    <property type="match status" value="1"/>
</dbReference>
<keyword evidence="1" id="KW-0805">Transcription regulation</keyword>
<dbReference type="RefSeq" id="WP_165241747.1">
    <property type="nucleotide sequence ID" value="NZ_JAAKZV010000182.1"/>
</dbReference>
<name>A0A6G4U9P9_9ACTN</name>
<evidence type="ECO:0000313" key="7">
    <source>
        <dbReference type="Proteomes" id="UP000481583"/>
    </source>
</evidence>
<proteinExistence type="predicted"/>
<dbReference type="InterPro" id="IPR050109">
    <property type="entry name" value="HTH-type_TetR-like_transc_reg"/>
</dbReference>
<organism evidence="6 7">
    <name type="scientific">Streptomyces coryli</name>
    <dbReference type="NCBI Taxonomy" id="1128680"/>
    <lineage>
        <taxon>Bacteria</taxon>
        <taxon>Bacillati</taxon>
        <taxon>Actinomycetota</taxon>
        <taxon>Actinomycetes</taxon>
        <taxon>Kitasatosporales</taxon>
        <taxon>Streptomycetaceae</taxon>
        <taxon>Streptomyces</taxon>
    </lineage>
</organism>